<evidence type="ECO:0000313" key="3">
    <source>
        <dbReference type="Proteomes" id="UP000515947"/>
    </source>
</evidence>
<gene>
    <name evidence="2" type="ORF">H9L09_08745</name>
</gene>
<dbReference type="InterPro" id="IPR013022">
    <property type="entry name" value="Xyl_isomerase-like_TIM-brl"/>
</dbReference>
<dbReference type="RefSeq" id="WP_187580237.1">
    <property type="nucleotide sequence ID" value="NZ_CP060713.1"/>
</dbReference>
<organism evidence="2 3">
    <name type="scientific">Nocardioides mesophilus</name>
    <dbReference type="NCBI Taxonomy" id="433659"/>
    <lineage>
        <taxon>Bacteria</taxon>
        <taxon>Bacillati</taxon>
        <taxon>Actinomycetota</taxon>
        <taxon>Actinomycetes</taxon>
        <taxon>Propionibacteriales</taxon>
        <taxon>Nocardioidaceae</taxon>
        <taxon>Nocardioides</taxon>
    </lineage>
</organism>
<proteinExistence type="predicted"/>
<dbReference type="EMBL" id="CP060713">
    <property type="protein sequence ID" value="QNN54397.1"/>
    <property type="molecule type" value="Genomic_DNA"/>
</dbReference>
<name>A0A7G9RFM2_9ACTN</name>
<dbReference type="AlphaFoldDB" id="A0A7G9RFM2"/>
<dbReference type="SUPFAM" id="SSF51658">
    <property type="entry name" value="Xylose isomerase-like"/>
    <property type="match status" value="1"/>
</dbReference>
<reference evidence="2 3" key="1">
    <citation type="submission" date="2020-08" db="EMBL/GenBank/DDBJ databases">
        <title>Genome sequence of Nocardioides mesophilus KACC 16243T.</title>
        <authorList>
            <person name="Hyun D.-W."/>
            <person name="Bae J.-W."/>
        </authorList>
    </citation>
    <scope>NUCLEOTIDE SEQUENCE [LARGE SCALE GENOMIC DNA]</scope>
    <source>
        <strain evidence="2 3">KACC 16243</strain>
    </source>
</reference>
<evidence type="ECO:0000259" key="1">
    <source>
        <dbReference type="Pfam" id="PF01261"/>
    </source>
</evidence>
<dbReference type="KEGG" id="nmes:H9L09_08745"/>
<dbReference type="GO" id="GO:0016853">
    <property type="term" value="F:isomerase activity"/>
    <property type="evidence" value="ECO:0007669"/>
    <property type="project" value="UniProtKB-KW"/>
</dbReference>
<protein>
    <submittedName>
        <fullName evidence="2">Sugar phosphate isomerase/epimerase</fullName>
    </submittedName>
</protein>
<dbReference type="Proteomes" id="UP000515947">
    <property type="component" value="Chromosome"/>
</dbReference>
<feature type="domain" description="Xylose isomerase-like TIM barrel" evidence="1">
    <location>
        <begin position="38"/>
        <end position="272"/>
    </location>
</feature>
<dbReference type="Gene3D" id="3.20.20.150">
    <property type="entry name" value="Divalent-metal-dependent TIM barrel enzymes"/>
    <property type="match status" value="1"/>
</dbReference>
<keyword evidence="3" id="KW-1185">Reference proteome</keyword>
<dbReference type="InterPro" id="IPR036237">
    <property type="entry name" value="Xyl_isomerase-like_sf"/>
</dbReference>
<sequence length="293" mass="31578">MTKKSGPELIATCWLTAGAVAPLSADERSAERIEERVRVAGEAGFTGFGLLHADLVTVRDSMGYAEFGQLIADSPIEYLELEMLVDWFSDGAARESSDRLRRDLLEAARQLPVRHLKAGGDFSGSPWPFETMAAEFRRLSEQAADVGVRVGIEPIAFANIRTPADALRLLETSGHPSGGMVLDVWHLGRLGLPMDTVVDIPVEAIVSTELDDAAETVVGTLLEDTINERMLPGEGVLDVVGFIRAVRATGYDGPWGLEIISRAHRAKPMEQAVHDAVAAAQVQFALADEPPPA</sequence>
<accession>A0A7G9RFM2</accession>
<dbReference type="Pfam" id="PF01261">
    <property type="entry name" value="AP_endonuc_2"/>
    <property type="match status" value="1"/>
</dbReference>
<keyword evidence="2" id="KW-0413">Isomerase</keyword>
<evidence type="ECO:0000313" key="2">
    <source>
        <dbReference type="EMBL" id="QNN54397.1"/>
    </source>
</evidence>
<dbReference type="InterPro" id="IPR050312">
    <property type="entry name" value="IolE/XylAMocC-like"/>
</dbReference>
<dbReference type="PANTHER" id="PTHR12110">
    <property type="entry name" value="HYDROXYPYRUVATE ISOMERASE"/>
    <property type="match status" value="1"/>
</dbReference>
<dbReference type="PANTHER" id="PTHR12110:SF48">
    <property type="entry name" value="BLL3656 PROTEIN"/>
    <property type="match status" value="1"/>
</dbReference>